<comment type="caution">
    <text evidence="1">The sequence shown here is derived from an EMBL/GenBank/DDBJ whole genome shotgun (WGS) entry which is preliminary data.</text>
</comment>
<dbReference type="AlphaFoldDB" id="A0ABD2W1V1"/>
<accession>A0ABD2W1V1</accession>
<dbReference type="Proteomes" id="UP001627154">
    <property type="component" value="Unassembled WGS sequence"/>
</dbReference>
<proteinExistence type="predicted"/>
<reference evidence="1 2" key="1">
    <citation type="journal article" date="2024" name="bioRxiv">
        <title>A reference genome for Trichogramma kaykai: A tiny desert-dwelling parasitoid wasp with competing sex-ratio distorters.</title>
        <authorList>
            <person name="Culotta J."/>
            <person name="Lindsey A.R."/>
        </authorList>
    </citation>
    <scope>NUCLEOTIDE SEQUENCE [LARGE SCALE GENOMIC DNA]</scope>
    <source>
        <strain evidence="1 2">KSX58</strain>
    </source>
</reference>
<organism evidence="1 2">
    <name type="scientific">Trichogramma kaykai</name>
    <dbReference type="NCBI Taxonomy" id="54128"/>
    <lineage>
        <taxon>Eukaryota</taxon>
        <taxon>Metazoa</taxon>
        <taxon>Ecdysozoa</taxon>
        <taxon>Arthropoda</taxon>
        <taxon>Hexapoda</taxon>
        <taxon>Insecta</taxon>
        <taxon>Pterygota</taxon>
        <taxon>Neoptera</taxon>
        <taxon>Endopterygota</taxon>
        <taxon>Hymenoptera</taxon>
        <taxon>Apocrita</taxon>
        <taxon>Proctotrupomorpha</taxon>
        <taxon>Chalcidoidea</taxon>
        <taxon>Trichogrammatidae</taxon>
        <taxon>Trichogramma</taxon>
    </lineage>
</organism>
<evidence type="ECO:0000313" key="2">
    <source>
        <dbReference type="Proteomes" id="UP001627154"/>
    </source>
</evidence>
<sequence>MVGKLVAACIAVQYGWLYIKIFEGKKIQALKRSNGSYKGNRTMCEEIKSDMRRWNDNLGSAKKEFKFKEISKVIYTDASGSGWRAIDGEEKIWCMEHVTSS</sequence>
<dbReference type="EMBL" id="JBJJXI010000142">
    <property type="protein sequence ID" value="KAL3386942.1"/>
    <property type="molecule type" value="Genomic_DNA"/>
</dbReference>
<protein>
    <submittedName>
        <fullName evidence="1">Uncharacterized protein</fullName>
    </submittedName>
</protein>
<gene>
    <name evidence="1" type="ORF">TKK_017713</name>
</gene>
<keyword evidence="2" id="KW-1185">Reference proteome</keyword>
<evidence type="ECO:0000313" key="1">
    <source>
        <dbReference type="EMBL" id="KAL3386942.1"/>
    </source>
</evidence>
<name>A0ABD2W1V1_9HYME</name>